<evidence type="ECO:0000313" key="4">
    <source>
        <dbReference type="EMBL" id="MDO3693234.1"/>
    </source>
</evidence>
<evidence type="ECO:0000259" key="3">
    <source>
        <dbReference type="Pfam" id="PF03629"/>
    </source>
</evidence>
<dbReference type="EMBL" id="JAUMIT010000001">
    <property type="protein sequence ID" value="MDO3693234.1"/>
    <property type="molecule type" value="Genomic_DNA"/>
</dbReference>
<feature type="signal peptide" evidence="2">
    <location>
        <begin position="1"/>
        <end position="19"/>
    </location>
</feature>
<proteinExistence type="predicted"/>
<keyword evidence="5" id="KW-1185">Reference proteome</keyword>
<dbReference type="RefSeq" id="WP_302882507.1">
    <property type="nucleotide sequence ID" value="NZ_JAUMIT010000001.1"/>
</dbReference>
<feature type="domain" description="Sialate O-acetylesterase" evidence="3">
    <location>
        <begin position="103"/>
        <end position="341"/>
    </location>
</feature>
<keyword evidence="1" id="KW-0378">Hydrolase</keyword>
<keyword evidence="2" id="KW-0732">Signal</keyword>
<reference evidence="4" key="1">
    <citation type="submission" date="2023-07" db="EMBL/GenBank/DDBJ databases">
        <title>Wenyingzhuangia sp. chi5 genome sequencing and assembly.</title>
        <authorList>
            <person name="Park S."/>
        </authorList>
    </citation>
    <scope>NUCLEOTIDE SEQUENCE</scope>
    <source>
        <strain evidence="4">Chi5</strain>
    </source>
</reference>
<dbReference type="PANTHER" id="PTHR22901">
    <property type="entry name" value="SIALATE O-ACETYLESTERASE"/>
    <property type="match status" value="1"/>
</dbReference>
<dbReference type="InterPro" id="IPR036514">
    <property type="entry name" value="SGNH_hydro_sf"/>
</dbReference>
<organism evidence="4 5">
    <name type="scientific">Wenyingzhuangia gilva</name>
    <dbReference type="NCBI Taxonomy" id="3057677"/>
    <lineage>
        <taxon>Bacteria</taxon>
        <taxon>Pseudomonadati</taxon>
        <taxon>Bacteroidota</taxon>
        <taxon>Flavobacteriia</taxon>
        <taxon>Flavobacteriales</taxon>
        <taxon>Flavobacteriaceae</taxon>
        <taxon>Wenyingzhuangia</taxon>
    </lineage>
</organism>
<name>A0ABT8VMM8_9FLAO</name>
<dbReference type="Gene3D" id="3.40.50.1110">
    <property type="entry name" value="SGNH hydrolase"/>
    <property type="match status" value="1"/>
</dbReference>
<comment type="caution">
    <text evidence="4">The sequence shown here is derived from an EMBL/GenBank/DDBJ whole genome shotgun (WGS) entry which is preliminary data.</text>
</comment>
<dbReference type="InterPro" id="IPR005181">
    <property type="entry name" value="SASA"/>
</dbReference>
<dbReference type="Proteomes" id="UP001168642">
    <property type="component" value="Unassembled WGS sequence"/>
</dbReference>
<dbReference type="SUPFAM" id="SSF52266">
    <property type="entry name" value="SGNH hydrolase"/>
    <property type="match status" value="1"/>
</dbReference>
<evidence type="ECO:0000256" key="1">
    <source>
        <dbReference type="ARBA" id="ARBA00022801"/>
    </source>
</evidence>
<accession>A0ABT8VMM8</accession>
<evidence type="ECO:0000313" key="5">
    <source>
        <dbReference type="Proteomes" id="UP001168642"/>
    </source>
</evidence>
<sequence length="468" mass="51942">MLKSPMLLIVLLSAFLSKAQTKLYPIFKNHMVLQQQQKVSIWGEDKANTPIKITTSWGVNVSTITNNEGKWKLKIQTPSAGGPHKIFINGTKLIALQDVMIGEVWLCSGQSNMEMPIKGFHNQPVKGSQEEILNSKNNNIRMYTVKRNPSLSPVNSLSGDWKISNPNNTADFSAVAYFFGKKLESALKVPIGLIVSCWGGSSAEAWTDLQTLKEFKTITIPEGFDVDRIQQTPTSLYNGMIHPLLGYSIKGCIWYQGETNRDRPSEYSALINAMVTSWRKKWNQGDFPFYTTQTAPISYGNNGTYINSAYLREAQLKTSQTLKNTGMAITLDIAQCDSIHPPEKKIVGTRLAYIALAKDYAFNSVEYSGPVYKSMRSIDETTLELTFSGSKTGITSFGKEILGFEIAGEDQVFYPAIAIIGKEINTLLISSPHITIPVAVRYNFNNCAKATLFSTSGLPASSFRTDNW</sequence>
<dbReference type="Pfam" id="PF03629">
    <property type="entry name" value="SASA"/>
    <property type="match status" value="1"/>
</dbReference>
<evidence type="ECO:0000256" key="2">
    <source>
        <dbReference type="SAM" id="SignalP"/>
    </source>
</evidence>
<dbReference type="InterPro" id="IPR039329">
    <property type="entry name" value="SIAE"/>
</dbReference>
<feature type="chain" id="PRO_5045290419" evidence="2">
    <location>
        <begin position="20"/>
        <end position="468"/>
    </location>
</feature>
<gene>
    <name evidence="4" type="ORF">QVZ41_00025</name>
</gene>
<dbReference type="PANTHER" id="PTHR22901:SF0">
    <property type="entry name" value="SIALATE O-ACETYLESTERASE"/>
    <property type="match status" value="1"/>
</dbReference>
<protein>
    <submittedName>
        <fullName evidence="4">Sialate O-acetylesterase</fullName>
    </submittedName>
</protein>